<name>A0A1Y2A085_9PLEO</name>
<evidence type="ECO:0000313" key="1">
    <source>
        <dbReference type="EMBL" id="ORY15931.1"/>
    </source>
</evidence>
<keyword evidence="2" id="KW-1185">Reference proteome</keyword>
<gene>
    <name evidence="1" type="ORF">BCR34DRAFT_557861</name>
</gene>
<comment type="caution">
    <text evidence="1">The sequence shown here is derived from an EMBL/GenBank/DDBJ whole genome shotgun (WGS) entry which is preliminary data.</text>
</comment>
<reference evidence="1 2" key="1">
    <citation type="submission" date="2016-07" db="EMBL/GenBank/DDBJ databases">
        <title>Pervasive Adenine N6-methylation of Active Genes in Fungi.</title>
        <authorList>
            <consortium name="DOE Joint Genome Institute"/>
            <person name="Mondo S.J."/>
            <person name="Dannebaum R.O."/>
            <person name="Kuo R.C."/>
            <person name="Labutti K."/>
            <person name="Haridas S."/>
            <person name="Kuo A."/>
            <person name="Salamov A."/>
            <person name="Ahrendt S.R."/>
            <person name="Lipzen A."/>
            <person name="Sullivan W."/>
            <person name="Andreopoulos W.B."/>
            <person name="Clum A."/>
            <person name="Lindquist E."/>
            <person name="Daum C."/>
            <person name="Ramamoorthy G.K."/>
            <person name="Gryganskyi A."/>
            <person name="Culley D."/>
            <person name="Magnuson J.K."/>
            <person name="James T.Y."/>
            <person name="O'Malley M.A."/>
            <person name="Stajich J.E."/>
            <person name="Spatafora J.W."/>
            <person name="Visel A."/>
            <person name="Grigoriev I.V."/>
        </authorList>
    </citation>
    <scope>NUCLEOTIDE SEQUENCE [LARGE SCALE GENOMIC DNA]</scope>
    <source>
        <strain evidence="1 2">CBS 115471</strain>
    </source>
</reference>
<dbReference type="EMBL" id="MCFA01000021">
    <property type="protein sequence ID" value="ORY15931.1"/>
    <property type="molecule type" value="Genomic_DNA"/>
</dbReference>
<dbReference type="AlphaFoldDB" id="A0A1Y2A085"/>
<proteinExistence type="predicted"/>
<accession>A0A1Y2A085</accession>
<dbReference type="Proteomes" id="UP000193144">
    <property type="component" value="Unassembled WGS sequence"/>
</dbReference>
<evidence type="ECO:0000313" key="2">
    <source>
        <dbReference type="Proteomes" id="UP000193144"/>
    </source>
</evidence>
<sequence>MVFFTRMRARNYCRAHGMFSPATGIQISKLNTHSITSAALSALVLSMINRCPSTRMSSHVSIIFCQCALLNTRSEAASTRVRNIVIIFAVVTQFDRRDYTADCHAARWRPSYGVAYVIFGVGGIIESSRTSTALGGPWSAAGAHVWPHPSIQSVEHRYIVAAGWPGSCLTLGRGQWHDDVVGRE</sequence>
<protein>
    <submittedName>
        <fullName evidence="1">Uncharacterized protein</fullName>
    </submittedName>
</protein>
<organism evidence="1 2">
    <name type="scientific">Clohesyomyces aquaticus</name>
    <dbReference type="NCBI Taxonomy" id="1231657"/>
    <lineage>
        <taxon>Eukaryota</taxon>
        <taxon>Fungi</taxon>
        <taxon>Dikarya</taxon>
        <taxon>Ascomycota</taxon>
        <taxon>Pezizomycotina</taxon>
        <taxon>Dothideomycetes</taxon>
        <taxon>Pleosporomycetidae</taxon>
        <taxon>Pleosporales</taxon>
        <taxon>Lindgomycetaceae</taxon>
        <taxon>Clohesyomyces</taxon>
    </lineage>
</organism>